<dbReference type="InterPro" id="IPR036412">
    <property type="entry name" value="HAD-like_sf"/>
</dbReference>
<dbReference type="SUPFAM" id="SSF56784">
    <property type="entry name" value="HAD-like"/>
    <property type="match status" value="1"/>
</dbReference>
<keyword evidence="3" id="KW-0378">Hydrolase</keyword>
<dbReference type="InterPro" id="IPR006357">
    <property type="entry name" value="HAD-SF_hydro_IIA"/>
</dbReference>
<dbReference type="SFLD" id="SFLDG01139">
    <property type="entry name" value="C2.A:_Pyridoxal_Phosphate_Phos"/>
    <property type="match status" value="1"/>
</dbReference>
<keyword evidence="2 5" id="KW-0479">Metal-binding</keyword>
<evidence type="ECO:0000256" key="2">
    <source>
        <dbReference type="ARBA" id="ARBA00022723"/>
    </source>
</evidence>
<evidence type="ECO:0000256" key="1">
    <source>
        <dbReference type="ARBA" id="ARBA00006696"/>
    </source>
</evidence>
<feature type="binding site" evidence="7">
    <location>
        <position position="190"/>
    </location>
    <ligand>
        <name>substrate</name>
    </ligand>
</feature>
<dbReference type="GO" id="GO:0005737">
    <property type="term" value="C:cytoplasm"/>
    <property type="evidence" value="ECO:0007669"/>
    <property type="project" value="TreeGrafter"/>
</dbReference>
<comment type="cofactor">
    <cofactor evidence="8">
        <name>Mg(2+)</name>
        <dbReference type="ChEBI" id="CHEBI:18420"/>
    </cofactor>
    <text evidence="8">Divalent metal ions. Mg(2+) is the most effective.</text>
</comment>
<reference evidence="9 10" key="1">
    <citation type="submission" date="2019-07" db="EMBL/GenBank/DDBJ databases">
        <title>Whole genome shotgun sequence of Aneurinibacillus danicus NBRC 102444.</title>
        <authorList>
            <person name="Hosoyama A."/>
            <person name="Uohara A."/>
            <person name="Ohji S."/>
            <person name="Ichikawa N."/>
        </authorList>
    </citation>
    <scope>NUCLEOTIDE SEQUENCE [LARGE SCALE GENOMIC DNA]</scope>
    <source>
        <strain evidence="9 10">NBRC 102444</strain>
    </source>
</reference>
<dbReference type="EMBL" id="BJXX01000036">
    <property type="protein sequence ID" value="GEN33318.1"/>
    <property type="molecule type" value="Genomic_DNA"/>
</dbReference>
<dbReference type="SFLD" id="SFLDS00003">
    <property type="entry name" value="Haloacid_Dehalogenase"/>
    <property type="match status" value="1"/>
</dbReference>
<gene>
    <name evidence="9" type="ORF">ADA01nite_07780</name>
</gene>
<dbReference type="PANTHER" id="PTHR19288">
    <property type="entry name" value="4-NITROPHENYLPHOSPHATASE-RELATED"/>
    <property type="match status" value="1"/>
</dbReference>
<feature type="binding site" evidence="8">
    <location>
        <position position="14"/>
    </location>
    <ligand>
        <name>Mg(2+)</name>
        <dbReference type="ChEBI" id="CHEBI:18420"/>
    </ligand>
</feature>
<proteinExistence type="inferred from homology"/>
<dbReference type="EC" id="3.1.3.-" evidence="5"/>
<keyword evidence="10" id="KW-1185">Reference proteome</keyword>
<dbReference type="Gene3D" id="3.40.50.1000">
    <property type="entry name" value="HAD superfamily/HAD-like"/>
    <property type="match status" value="2"/>
</dbReference>
<comment type="function">
    <text evidence="5">Catalyzes the dephosphorylation of 2-6 carbon acid sugars in vitro.</text>
</comment>
<comment type="caution">
    <text evidence="9">The sequence shown here is derived from an EMBL/GenBank/DDBJ whole genome shotgun (WGS) entry which is preliminary data.</text>
</comment>
<evidence type="ECO:0000313" key="9">
    <source>
        <dbReference type="EMBL" id="GEN33318.1"/>
    </source>
</evidence>
<name>A0A511V5Y1_9BACL</name>
<dbReference type="NCBIfam" id="TIGR01457">
    <property type="entry name" value="HAD-SF-IIA-hyp2"/>
    <property type="match status" value="1"/>
</dbReference>
<dbReference type="InterPro" id="IPR006354">
    <property type="entry name" value="HAD-SF_hydro_IIA_hyp1"/>
</dbReference>
<evidence type="ECO:0000256" key="4">
    <source>
        <dbReference type="ARBA" id="ARBA00022842"/>
    </source>
</evidence>
<dbReference type="RefSeq" id="WP_146808608.1">
    <property type="nucleotide sequence ID" value="NZ_BJXX01000036.1"/>
</dbReference>
<evidence type="ECO:0000256" key="8">
    <source>
        <dbReference type="PIRSR" id="PIRSR000915-3"/>
    </source>
</evidence>
<feature type="binding site" evidence="8">
    <location>
        <position position="215"/>
    </location>
    <ligand>
        <name>Mg(2+)</name>
        <dbReference type="ChEBI" id="CHEBI:18420"/>
    </ligand>
</feature>
<protein>
    <recommendedName>
        <fullName evidence="5">Acid sugar phosphatase</fullName>
        <ecNumber evidence="5">3.1.3.-</ecNumber>
    </recommendedName>
</protein>
<feature type="binding site" evidence="8">
    <location>
        <position position="12"/>
    </location>
    <ligand>
        <name>Mg(2+)</name>
        <dbReference type="ChEBI" id="CHEBI:18420"/>
    </ligand>
</feature>
<organism evidence="9 10">
    <name type="scientific">Aneurinibacillus danicus</name>
    <dbReference type="NCBI Taxonomy" id="267746"/>
    <lineage>
        <taxon>Bacteria</taxon>
        <taxon>Bacillati</taxon>
        <taxon>Bacillota</taxon>
        <taxon>Bacilli</taxon>
        <taxon>Bacillales</taxon>
        <taxon>Paenibacillaceae</taxon>
        <taxon>Aneurinibacillus group</taxon>
        <taxon>Aneurinibacillus</taxon>
    </lineage>
</organism>
<keyword evidence="4 5" id="KW-0460">Magnesium</keyword>
<evidence type="ECO:0000256" key="5">
    <source>
        <dbReference type="PIRNR" id="PIRNR000915"/>
    </source>
</evidence>
<evidence type="ECO:0000256" key="3">
    <source>
        <dbReference type="ARBA" id="ARBA00022801"/>
    </source>
</evidence>
<sequence length="263" mass="28442">MTERTYKGYLLDLDGTVYRGGEVIPEAVTFIGTLKKRNIPYLYVTNNSSLTPEQLAGKLRKMGLDASPEDFFTSSMAVAETIEKMERQEETGGPVTVLAIGERGLKTALEGAGYSIVEKAPASYVVVGIDREFSYEKMKQATLAIYGGARFLSTNCDRAIPTEEGLVPGNGSLTASIAYATRTEPLYVGKPEETIIKLALERLGLRADEVLLIGDNLETDIAAGESSGVDTLLVYSGFSQESDVEKAAVKPTYTARSLADWNV</sequence>
<dbReference type="Pfam" id="PF13344">
    <property type="entry name" value="Hydrolase_6"/>
    <property type="match status" value="1"/>
</dbReference>
<dbReference type="CDD" id="cd07530">
    <property type="entry name" value="HAD_Pase_UmpH-like"/>
    <property type="match status" value="1"/>
</dbReference>
<accession>A0A511V5Y1</accession>
<dbReference type="GO" id="GO:0046872">
    <property type="term" value="F:metal ion binding"/>
    <property type="evidence" value="ECO:0007669"/>
    <property type="project" value="UniProtKB-KW"/>
</dbReference>
<evidence type="ECO:0000256" key="7">
    <source>
        <dbReference type="PIRSR" id="PIRSR000915-2"/>
    </source>
</evidence>
<dbReference type="PANTHER" id="PTHR19288:SF46">
    <property type="entry name" value="HALOACID DEHALOGENASE-LIKE HYDROLASE DOMAIN-CONTAINING PROTEIN 2"/>
    <property type="match status" value="1"/>
</dbReference>
<dbReference type="InterPro" id="IPR023214">
    <property type="entry name" value="HAD_sf"/>
</dbReference>
<dbReference type="FunFam" id="3.40.50.1000:FF:000053">
    <property type="entry name" value="TIGR01457 family HAD hydrolase"/>
    <property type="match status" value="1"/>
</dbReference>
<dbReference type="GO" id="GO:0016791">
    <property type="term" value="F:phosphatase activity"/>
    <property type="evidence" value="ECO:0007669"/>
    <property type="project" value="TreeGrafter"/>
</dbReference>
<dbReference type="NCBIfam" id="TIGR01460">
    <property type="entry name" value="HAD-SF-IIA"/>
    <property type="match status" value="1"/>
</dbReference>
<evidence type="ECO:0000256" key="6">
    <source>
        <dbReference type="PIRSR" id="PIRSR000915-1"/>
    </source>
</evidence>
<feature type="active site" description="Nucleophile" evidence="6">
    <location>
        <position position="12"/>
    </location>
</feature>
<dbReference type="AlphaFoldDB" id="A0A511V5Y1"/>
<dbReference type="PIRSF" id="PIRSF000915">
    <property type="entry name" value="PGP-type_phosphatase"/>
    <property type="match status" value="1"/>
</dbReference>
<comment type="similarity">
    <text evidence="1 5">Belongs to the HAD-like hydrolase superfamily. NagD family.</text>
</comment>
<feature type="active site" description="Proton donor" evidence="6">
    <location>
        <position position="14"/>
    </location>
</feature>
<dbReference type="Pfam" id="PF13242">
    <property type="entry name" value="Hydrolase_like"/>
    <property type="match status" value="1"/>
</dbReference>
<evidence type="ECO:0000313" key="10">
    <source>
        <dbReference type="Proteomes" id="UP000321157"/>
    </source>
</evidence>
<dbReference type="Proteomes" id="UP000321157">
    <property type="component" value="Unassembled WGS sequence"/>
</dbReference>
<dbReference type="OrthoDB" id="9810449at2"/>